<gene>
    <name evidence="3" type="ORF">FHP25_26320</name>
</gene>
<keyword evidence="4" id="KW-1185">Reference proteome</keyword>
<evidence type="ECO:0000313" key="3">
    <source>
        <dbReference type="EMBL" id="TXL72344.1"/>
    </source>
</evidence>
<protein>
    <recommendedName>
        <fullName evidence="2">Antitoxin</fullName>
    </recommendedName>
</protein>
<dbReference type="SUPFAM" id="SSF143120">
    <property type="entry name" value="YefM-like"/>
    <property type="match status" value="1"/>
</dbReference>
<name>A0A5C8PFR3_9HYPH</name>
<dbReference type="Gene3D" id="3.40.1620.10">
    <property type="entry name" value="YefM-like domain"/>
    <property type="match status" value="1"/>
</dbReference>
<accession>A0A5C8PFR3</accession>
<dbReference type="PANTHER" id="PTHR35377">
    <property type="entry name" value="ANTITOXIN VAPB49-RELATED-RELATED"/>
    <property type="match status" value="1"/>
</dbReference>
<dbReference type="OrthoDB" id="9800503at2"/>
<dbReference type="InterPro" id="IPR051416">
    <property type="entry name" value="phD-YefM_TA_antitoxins"/>
</dbReference>
<dbReference type="RefSeq" id="WP_147849968.1">
    <property type="nucleotide sequence ID" value="NZ_VDUZ01000034.1"/>
</dbReference>
<dbReference type="InterPro" id="IPR006442">
    <property type="entry name" value="Antitoxin_Phd/YefM"/>
</dbReference>
<dbReference type="InterPro" id="IPR036165">
    <property type="entry name" value="YefM-like_sf"/>
</dbReference>
<dbReference type="Proteomes" id="UP000321638">
    <property type="component" value="Unassembled WGS sequence"/>
</dbReference>
<evidence type="ECO:0000313" key="4">
    <source>
        <dbReference type="Proteomes" id="UP000321638"/>
    </source>
</evidence>
<dbReference type="AlphaFoldDB" id="A0A5C8PFR3"/>
<comment type="function">
    <text evidence="2">Antitoxin component of a type II toxin-antitoxin (TA) system.</text>
</comment>
<organism evidence="3 4">
    <name type="scientific">Vineibacter terrae</name>
    <dbReference type="NCBI Taxonomy" id="2586908"/>
    <lineage>
        <taxon>Bacteria</taxon>
        <taxon>Pseudomonadati</taxon>
        <taxon>Pseudomonadota</taxon>
        <taxon>Alphaproteobacteria</taxon>
        <taxon>Hyphomicrobiales</taxon>
        <taxon>Vineibacter</taxon>
    </lineage>
</organism>
<comment type="caution">
    <text evidence="3">The sequence shown here is derived from an EMBL/GenBank/DDBJ whole genome shotgun (WGS) entry which is preliminary data.</text>
</comment>
<dbReference type="Pfam" id="PF02604">
    <property type="entry name" value="PhdYeFM_antitox"/>
    <property type="match status" value="1"/>
</dbReference>
<sequence>MGEPITIHAAKTRFSELVRRAEAGEEIIIARGNKPVAKLVAVQPKAKPKRQFGSLKGIVALDEAFWEPMSDEELEAWGLK</sequence>
<dbReference type="EMBL" id="VDUZ01000034">
    <property type="protein sequence ID" value="TXL72344.1"/>
    <property type="molecule type" value="Genomic_DNA"/>
</dbReference>
<dbReference type="PANTHER" id="PTHR35377:SF4">
    <property type="entry name" value="PREVENT-HOST-DEATH FAMILY PROTEIN"/>
    <property type="match status" value="1"/>
</dbReference>
<dbReference type="NCBIfam" id="TIGR01552">
    <property type="entry name" value="phd_fam"/>
    <property type="match status" value="1"/>
</dbReference>
<comment type="similarity">
    <text evidence="1 2">Belongs to the phD/YefM antitoxin family.</text>
</comment>
<proteinExistence type="inferred from homology"/>
<evidence type="ECO:0000256" key="2">
    <source>
        <dbReference type="RuleBase" id="RU362080"/>
    </source>
</evidence>
<evidence type="ECO:0000256" key="1">
    <source>
        <dbReference type="ARBA" id="ARBA00009981"/>
    </source>
</evidence>
<reference evidence="3 4" key="1">
    <citation type="submission" date="2019-06" db="EMBL/GenBank/DDBJ databases">
        <title>New taxonomy in bacterial strain CC-CFT640, isolated from vineyard.</title>
        <authorList>
            <person name="Lin S.-Y."/>
            <person name="Tsai C.-F."/>
            <person name="Young C.-C."/>
        </authorList>
    </citation>
    <scope>NUCLEOTIDE SEQUENCE [LARGE SCALE GENOMIC DNA]</scope>
    <source>
        <strain evidence="3 4">CC-CFT640</strain>
    </source>
</reference>